<feature type="domain" description="C2H2-type" evidence="6">
    <location>
        <begin position="44"/>
        <end position="69"/>
    </location>
</feature>
<dbReference type="PANTHER" id="PTHR23041">
    <property type="entry name" value="RING FINGER DOMAIN-CONTAINING"/>
    <property type="match status" value="1"/>
</dbReference>
<sequence length="210" mass="24093">MSAASSPLLPASAAYDVKYCTLCDAYFYSLDMLRDHIQGSSRHPRCSECDKRFLNNNSLRNHYVLSTRHHYCRICQKHFKTDGGFQVHLELVHGESDDEDDELREFPDDWEDRIARERYDALYGSEIPLPAEDLRAKPRPASQPTTTPKAGNVFRPQCPICLCRRKKTVATRCGHVFCSRCIRHAMEQASVCPTCRQPALLEQLRSLKFA</sequence>
<evidence type="ECO:0000256" key="3">
    <source>
        <dbReference type="ARBA" id="ARBA00022833"/>
    </source>
</evidence>
<dbReference type="InterPro" id="IPR047134">
    <property type="entry name" value="RNF4"/>
</dbReference>
<dbReference type="InterPro" id="IPR017907">
    <property type="entry name" value="Znf_RING_CS"/>
</dbReference>
<dbReference type="SMART" id="SM00355">
    <property type="entry name" value="ZnF_C2H2"/>
    <property type="match status" value="3"/>
</dbReference>
<dbReference type="Pfam" id="PF12874">
    <property type="entry name" value="zf-met"/>
    <property type="match status" value="2"/>
</dbReference>
<protein>
    <recommendedName>
        <fullName evidence="9">RING-type domain-containing protein</fullName>
    </recommendedName>
</protein>
<dbReference type="PROSITE" id="PS00518">
    <property type="entry name" value="ZF_RING_1"/>
    <property type="match status" value="1"/>
</dbReference>
<dbReference type="InterPro" id="IPR013087">
    <property type="entry name" value="Znf_C2H2_type"/>
</dbReference>
<dbReference type="InterPro" id="IPR036236">
    <property type="entry name" value="Znf_C2H2_sf"/>
</dbReference>
<dbReference type="PROSITE" id="PS50089">
    <property type="entry name" value="ZF_RING_2"/>
    <property type="match status" value="1"/>
</dbReference>
<dbReference type="PROSITE" id="PS50157">
    <property type="entry name" value="ZINC_FINGER_C2H2_2"/>
    <property type="match status" value="1"/>
</dbReference>
<evidence type="ECO:0000256" key="2">
    <source>
        <dbReference type="ARBA" id="ARBA00022771"/>
    </source>
</evidence>
<accession>A0AAD2Q1M1</accession>
<dbReference type="SUPFAM" id="SSF57667">
    <property type="entry name" value="beta-beta-alpha zinc fingers"/>
    <property type="match status" value="2"/>
</dbReference>
<name>A0AAD2Q1M1_9AGAR</name>
<dbReference type="AlphaFoldDB" id="A0AAD2Q1M1"/>
<gene>
    <name evidence="7" type="ORF">MYCIT1_LOCUS4366</name>
</gene>
<dbReference type="PROSITE" id="PS00028">
    <property type="entry name" value="ZINC_FINGER_C2H2_1"/>
    <property type="match status" value="1"/>
</dbReference>
<dbReference type="Gene3D" id="3.30.40.10">
    <property type="entry name" value="Zinc/RING finger domain, C3HC4 (zinc finger)"/>
    <property type="match status" value="1"/>
</dbReference>
<dbReference type="GO" id="GO:0008270">
    <property type="term" value="F:zinc ion binding"/>
    <property type="evidence" value="ECO:0007669"/>
    <property type="project" value="UniProtKB-KW"/>
</dbReference>
<keyword evidence="8" id="KW-1185">Reference proteome</keyword>
<evidence type="ECO:0000313" key="8">
    <source>
        <dbReference type="Proteomes" id="UP001295794"/>
    </source>
</evidence>
<organism evidence="7 8">
    <name type="scientific">Mycena citricolor</name>
    <dbReference type="NCBI Taxonomy" id="2018698"/>
    <lineage>
        <taxon>Eukaryota</taxon>
        <taxon>Fungi</taxon>
        <taxon>Dikarya</taxon>
        <taxon>Basidiomycota</taxon>
        <taxon>Agaricomycotina</taxon>
        <taxon>Agaricomycetes</taxon>
        <taxon>Agaricomycetidae</taxon>
        <taxon>Agaricales</taxon>
        <taxon>Marasmiineae</taxon>
        <taxon>Mycenaceae</taxon>
        <taxon>Mycena</taxon>
    </lineage>
</organism>
<dbReference type="InterPro" id="IPR001841">
    <property type="entry name" value="Znf_RING"/>
</dbReference>
<dbReference type="SMART" id="SM00184">
    <property type="entry name" value="RING"/>
    <property type="match status" value="1"/>
</dbReference>
<reference evidence="7" key="1">
    <citation type="submission" date="2023-11" db="EMBL/GenBank/DDBJ databases">
        <authorList>
            <person name="De Vega J J."/>
            <person name="De Vega J J."/>
        </authorList>
    </citation>
    <scope>NUCLEOTIDE SEQUENCE</scope>
</reference>
<dbReference type="PANTHER" id="PTHR23041:SF78">
    <property type="entry name" value="E3 UBIQUITIN-PROTEIN LIGASE RNF4"/>
    <property type="match status" value="1"/>
</dbReference>
<keyword evidence="2 4" id="KW-0863">Zinc-finger</keyword>
<proteinExistence type="predicted"/>
<comment type="caution">
    <text evidence="7">The sequence shown here is derived from an EMBL/GenBank/DDBJ whole genome shotgun (WGS) entry which is preliminary data.</text>
</comment>
<evidence type="ECO:0000256" key="4">
    <source>
        <dbReference type="PROSITE-ProRule" id="PRU00042"/>
    </source>
</evidence>
<keyword evidence="3" id="KW-0862">Zinc</keyword>
<evidence type="ECO:0000259" key="6">
    <source>
        <dbReference type="PROSITE" id="PS50157"/>
    </source>
</evidence>
<keyword evidence="1" id="KW-0479">Metal-binding</keyword>
<evidence type="ECO:0000259" key="5">
    <source>
        <dbReference type="PROSITE" id="PS50089"/>
    </source>
</evidence>
<dbReference type="Pfam" id="PF13923">
    <property type="entry name" value="zf-C3HC4_2"/>
    <property type="match status" value="1"/>
</dbReference>
<dbReference type="SUPFAM" id="SSF57850">
    <property type="entry name" value="RING/U-box"/>
    <property type="match status" value="1"/>
</dbReference>
<feature type="domain" description="RING-type" evidence="5">
    <location>
        <begin position="158"/>
        <end position="196"/>
    </location>
</feature>
<evidence type="ECO:0008006" key="9">
    <source>
        <dbReference type="Google" id="ProtNLM"/>
    </source>
</evidence>
<dbReference type="Gene3D" id="3.30.160.60">
    <property type="entry name" value="Classic Zinc Finger"/>
    <property type="match status" value="1"/>
</dbReference>
<evidence type="ECO:0000313" key="7">
    <source>
        <dbReference type="EMBL" id="CAK5264312.1"/>
    </source>
</evidence>
<dbReference type="InterPro" id="IPR013083">
    <property type="entry name" value="Znf_RING/FYVE/PHD"/>
</dbReference>
<evidence type="ECO:0000256" key="1">
    <source>
        <dbReference type="ARBA" id="ARBA00022723"/>
    </source>
</evidence>
<dbReference type="Proteomes" id="UP001295794">
    <property type="component" value="Unassembled WGS sequence"/>
</dbReference>
<dbReference type="EMBL" id="CAVNYO010000052">
    <property type="protein sequence ID" value="CAK5264312.1"/>
    <property type="molecule type" value="Genomic_DNA"/>
</dbReference>